<gene>
    <name evidence="1" type="ORF">VTK73DRAFT_3827</name>
</gene>
<dbReference type="Proteomes" id="UP001586593">
    <property type="component" value="Unassembled WGS sequence"/>
</dbReference>
<organism evidence="1 2">
    <name type="scientific">Phialemonium thermophilum</name>
    <dbReference type="NCBI Taxonomy" id="223376"/>
    <lineage>
        <taxon>Eukaryota</taxon>
        <taxon>Fungi</taxon>
        <taxon>Dikarya</taxon>
        <taxon>Ascomycota</taxon>
        <taxon>Pezizomycotina</taxon>
        <taxon>Sordariomycetes</taxon>
        <taxon>Sordariomycetidae</taxon>
        <taxon>Cephalothecales</taxon>
        <taxon>Cephalothecaceae</taxon>
        <taxon>Phialemonium</taxon>
    </lineage>
</organism>
<proteinExistence type="predicted"/>
<keyword evidence="2" id="KW-1185">Reference proteome</keyword>
<dbReference type="EMBL" id="JAZHXJ010002236">
    <property type="protein sequence ID" value="KAL1840180.1"/>
    <property type="molecule type" value="Genomic_DNA"/>
</dbReference>
<comment type="caution">
    <text evidence="1">The sequence shown here is derived from an EMBL/GenBank/DDBJ whole genome shotgun (WGS) entry which is preliminary data.</text>
</comment>
<accession>A0ABR3VE84</accession>
<protein>
    <submittedName>
        <fullName evidence="1">Uncharacterized protein</fullName>
    </submittedName>
</protein>
<evidence type="ECO:0000313" key="2">
    <source>
        <dbReference type="Proteomes" id="UP001586593"/>
    </source>
</evidence>
<reference evidence="1 2" key="1">
    <citation type="journal article" date="2024" name="Commun. Biol.">
        <title>Comparative genomic analysis of thermophilic fungi reveals convergent evolutionary adaptations and gene losses.</title>
        <authorList>
            <person name="Steindorff A.S."/>
            <person name="Aguilar-Pontes M.V."/>
            <person name="Robinson A.J."/>
            <person name="Andreopoulos B."/>
            <person name="LaButti K."/>
            <person name="Kuo A."/>
            <person name="Mondo S."/>
            <person name="Riley R."/>
            <person name="Otillar R."/>
            <person name="Haridas S."/>
            <person name="Lipzen A."/>
            <person name="Grimwood J."/>
            <person name="Schmutz J."/>
            <person name="Clum A."/>
            <person name="Reid I.D."/>
            <person name="Moisan M.C."/>
            <person name="Butler G."/>
            <person name="Nguyen T.T.M."/>
            <person name="Dewar K."/>
            <person name="Conant G."/>
            <person name="Drula E."/>
            <person name="Henrissat B."/>
            <person name="Hansel C."/>
            <person name="Singer S."/>
            <person name="Hutchinson M.I."/>
            <person name="de Vries R.P."/>
            <person name="Natvig D.O."/>
            <person name="Powell A.J."/>
            <person name="Tsang A."/>
            <person name="Grigoriev I.V."/>
        </authorList>
    </citation>
    <scope>NUCLEOTIDE SEQUENCE [LARGE SCALE GENOMIC DNA]</scope>
    <source>
        <strain evidence="1 2">ATCC 24622</strain>
    </source>
</reference>
<name>A0ABR3VE84_9PEZI</name>
<sequence length="83" mass="9382">MERMDIWARRLGPIAIKAALLLTMRKSYDSRRTGVVDQEEGGPFSQEYSMPGPIIITTYRDASAIAIGRIIGHLAWQRPRARP</sequence>
<evidence type="ECO:0000313" key="1">
    <source>
        <dbReference type="EMBL" id="KAL1840180.1"/>
    </source>
</evidence>